<reference evidence="4" key="1">
    <citation type="submission" date="2025-08" db="UniProtKB">
        <authorList>
            <consortium name="RefSeq"/>
        </authorList>
    </citation>
    <scope>IDENTIFICATION</scope>
    <source>
        <tissue evidence="4">Whole body</tissue>
    </source>
</reference>
<dbReference type="Proteomes" id="UP000694924">
    <property type="component" value="Unplaced"/>
</dbReference>
<dbReference type="InterPro" id="IPR044037">
    <property type="entry name" value="FANCL_d3"/>
</dbReference>
<evidence type="ECO:0000259" key="2">
    <source>
        <dbReference type="Pfam" id="PF18891"/>
    </source>
</evidence>
<evidence type="ECO:0000259" key="1">
    <source>
        <dbReference type="Pfam" id="PF11793"/>
    </source>
</evidence>
<dbReference type="Pfam" id="PF11793">
    <property type="entry name" value="FANCL_C"/>
    <property type="match status" value="1"/>
</dbReference>
<dbReference type="GeneID" id="107070646"/>
<dbReference type="InterPro" id="IPR026850">
    <property type="entry name" value="FANCL_C"/>
</dbReference>
<dbReference type="SMART" id="SM01197">
    <property type="entry name" value="FANCL_C"/>
    <property type="match status" value="1"/>
</dbReference>
<feature type="domain" description="FANCL C-terminal" evidence="1">
    <location>
        <begin position="346"/>
        <end position="408"/>
    </location>
</feature>
<name>A0ABM1IWD7_POLDO</name>
<dbReference type="Pfam" id="PF18891">
    <property type="entry name" value="FANCL_d3"/>
    <property type="match status" value="1"/>
</dbReference>
<gene>
    <name evidence="4" type="primary">LOC107070646</name>
</gene>
<accession>A0ABM1IWD7</accession>
<protein>
    <submittedName>
        <fullName evidence="4">E3 ubiquitin-protein ligase FANCL isoform X1</fullName>
    </submittedName>
</protein>
<sequence length="412" mass="47098">MLIEDCESIFQWHPEMILTSTSPVTWQGFLMITIPSNAIEKQRVRLKLILPNYPLIHDAVLNFGKSYAFLQKQTFVTSVNDLIQKSSSSVSSFLRLLQSLISETIEEYNVPIDQSPTAILQDLKDIFESKSGVTLSSNSSLDTIKLSLKNIHIVLKRTNDNINPWNVISNDLPEISAFGSFHEKISSLTVITNKFKQQVERFDALWKVLSEIDKNCYVLDPIPARPCHLFRRIYLSQSLSMLITIDPLNPTSPPNLKFLGSDVDVQRQKDIISKNMCVSTCVMINNYQFYSYNLIMFITVANLQVWNSEKNILQNLLILLDISEFPSQKKQDDSVDDQNCMFTNEECCICFSLESDTEQFPNKICDNIKCRKHFHTKCLLQWLQAVAGNQVAFDHLHGSCPHCEENISCPIN</sequence>
<feature type="domain" description="FANCL UBC-like" evidence="2">
    <location>
        <begin position="205"/>
        <end position="276"/>
    </location>
</feature>
<dbReference type="RefSeq" id="XP_015184524.1">
    <property type="nucleotide sequence ID" value="XM_015329038.1"/>
</dbReference>
<dbReference type="InterPro" id="IPR013083">
    <property type="entry name" value="Znf_RING/FYVE/PHD"/>
</dbReference>
<dbReference type="CDD" id="cd23832">
    <property type="entry name" value="DRWD-C_FANCL"/>
    <property type="match status" value="1"/>
</dbReference>
<keyword evidence="3" id="KW-1185">Reference proteome</keyword>
<evidence type="ECO:0000313" key="3">
    <source>
        <dbReference type="Proteomes" id="UP000694924"/>
    </source>
</evidence>
<dbReference type="InterPro" id="IPR026848">
    <property type="entry name" value="Fancl"/>
</dbReference>
<evidence type="ECO:0000313" key="4">
    <source>
        <dbReference type="RefSeq" id="XP_015184524.1"/>
    </source>
</evidence>
<organism evidence="3 4">
    <name type="scientific">Polistes dominula</name>
    <name type="common">European paper wasp</name>
    <name type="synonym">Vespa dominula</name>
    <dbReference type="NCBI Taxonomy" id="743375"/>
    <lineage>
        <taxon>Eukaryota</taxon>
        <taxon>Metazoa</taxon>
        <taxon>Ecdysozoa</taxon>
        <taxon>Arthropoda</taxon>
        <taxon>Hexapoda</taxon>
        <taxon>Insecta</taxon>
        <taxon>Pterygota</taxon>
        <taxon>Neoptera</taxon>
        <taxon>Endopterygota</taxon>
        <taxon>Hymenoptera</taxon>
        <taxon>Apocrita</taxon>
        <taxon>Aculeata</taxon>
        <taxon>Vespoidea</taxon>
        <taxon>Vespidae</taxon>
        <taxon>Polistinae</taxon>
        <taxon>Polistini</taxon>
        <taxon>Polistes</taxon>
    </lineage>
</organism>
<dbReference type="InterPro" id="IPR043003">
    <property type="entry name" value="FANCL_d3_sf"/>
</dbReference>
<dbReference type="Gene3D" id="3.10.110.20">
    <property type="entry name" value="RWD domain-like"/>
    <property type="match status" value="1"/>
</dbReference>
<dbReference type="PANTHER" id="PTHR13206">
    <property type="entry name" value="UBIQUITIN LIGASE PROTEIN PHF9 FANCONI ANEMIA GROUP L PROTEIN"/>
    <property type="match status" value="1"/>
</dbReference>
<dbReference type="PANTHER" id="PTHR13206:SF0">
    <property type="entry name" value="E3 UBIQUITIN-PROTEIN LIGASE FANCL"/>
    <property type="match status" value="1"/>
</dbReference>
<proteinExistence type="predicted"/>
<dbReference type="Gene3D" id="3.30.40.10">
    <property type="entry name" value="Zinc/RING finger domain, C3HC4 (zinc finger)"/>
    <property type="match status" value="1"/>
</dbReference>